<dbReference type="EMBL" id="CAADFJ010000129">
    <property type="protein sequence ID" value="VFK03434.1"/>
    <property type="molecule type" value="Genomic_DNA"/>
</dbReference>
<evidence type="ECO:0000313" key="2">
    <source>
        <dbReference type="EMBL" id="VFJ97939.1"/>
    </source>
</evidence>
<evidence type="ECO:0000313" key="1">
    <source>
        <dbReference type="EMBL" id="VFJ97596.1"/>
    </source>
</evidence>
<name>A0A450VF78_9GAMM</name>
<organism evidence="3">
    <name type="scientific">Candidatus Kentrum eta</name>
    <dbReference type="NCBI Taxonomy" id="2126337"/>
    <lineage>
        <taxon>Bacteria</taxon>
        <taxon>Pseudomonadati</taxon>
        <taxon>Pseudomonadota</taxon>
        <taxon>Gammaproteobacteria</taxon>
        <taxon>Candidatus Kentrum</taxon>
    </lineage>
</organism>
<reference evidence="3" key="1">
    <citation type="submission" date="2019-02" db="EMBL/GenBank/DDBJ databases">
        <authorList>
            <person name="Gruber-Vodicka R. H."/>
            <person name="Seah K. B. B."/>
        </authorList>
    </citation>
    <scope>NUCLEOTIDE SEQUENCE</scope>
    <source>
        <strain evidence="3">BECK_SA2B12</strain>
        <strain evidence="1">BECK_SA2B15</strain>
        <strain evidence="2">BECK_SA2B20</strain>
    </source>
</reference>
<gene>
    <name evidence="1" type="ORF">BECKH772A_GA0070896_101237</name>
    <name evidence="2" type="ORF">BECKH772B_GA0070898_101228</name>
    <name evidence="3" type="ORF">BECKH772C_GA0070978_101292</name>
</gene>
<accession>A0A450VF78</accession>
<dbReference type="EMBL" id="CAADFI010000122">
    <property type="protein sequence ID" value="VFJ97939.1"/>
    <property type="molecule type" value="Genomic_DNA"/>
</dbReference>
<dbReference type="EMBL" id="CAADFG010000123">
    <property type="protein sequence ID" value="VFJ97596.1"/>
    <property type="molecule type" value="Genomic_DNA"/>
</dbReference>
<evidence type="ECO:0000313" key="3">
    <source>
        <dbReference type="EMBL" id="VFK03434.1"/>
    </source>
</evidence>
<proteinExistence type="predicted"/>
<sequence length="59" mass="6555">MFPHRIKTSIAQKGILHLEALPFEPDDKVEITILKQNAATPRGKKRIAGEYAGKIRISG</sequence>
<protein>
    <submittedName>
        <fullName evidence="3">Uncharacterized protein</fullName>
    </submittedName>
</protein>
<dbReference type="AlphaFoldDB" id="A0A450VF78"/>